<dbReference type="Gene3D" id="2.40.260.10">
    <property type="entry name" value="Sortase"/>
    <property type="match status" value="1"/>
</dbReference>
<proteinExistence type="predicted"/>
<comment type="caution">
    <text evidence="4">The sequence shown here is derived from an EMBL/GenBank/DDBJ whole genome shotgun (WGS) entry which is preliminary data.</text>
</comment>
<dbReference type="InterPro" id="IPR005754">
    <property type="entry name" value="Sortase"/>
</dbReference>
<dbReference type="SUPFAM" id="SSF63817">
    <property type="entry name" value="Sortase"/>
    <property type="match status" value="1"/>
</dbReference>
<dbReference type="InterPro" id="IPR042000">
    <property type="entry name" value="Sortase_D_2"/>
</dbReference>
<dbReference type="AlphaFoldDB" id="A0A923RI27"/>
<evidence type="ECO:0000256" key="1">
    <source>
        <dbReference type="ARBA" id="ARBA00022801"/>
    </source>
</evidence>
<accession>A0A923RI27</accession>
<dbReference type="GO" id="GO:0016787">
    <property type="term" value="F:hydrolase activity"/>
    <property type="evidence" value="ECO:0007669"/>
    <property type="project" value="UniProtKB-KW"/>
</dbReference>
<dbReference type="Pfam" id="PF04203">
    <property type="entry name" value="Sortase"/>
    <property type="match status" value="1"/>
</dbReference>
<evidence type="ECO:0000256" key="2">
    <source>
        <dbReference type="PIRSR" id="PIRSR605754-1"/>
    </source>
</evidence>
<reference evidence="4" key="1">
    <citation type="submission" date="2020-08" db="EMBL/GenBank/DDBJ databases">
        <title>Genome public.</title>
        <authorList>
            <person name="Liu C."/>
            <person name="Sun Q."/>
        </authorList>
    </citation>
    <scope>NUCLEOTIDE SEQUENCE</scope>
    <source>
        <strain evidence="4">BX22</strain>
    </source>
</reference>
<dbReference type="NCBIfam" id="TIGR01076">
    <property type="entry name" value="sortase_fam"/>
    <property type="match status" value="1"/>
</dbReference>
<name>A0A923RI27_9BACI</name>
<keyword evidence="1" id="KW-0378">Hydrolase</keyword>
<gene>
    <name evidence="4" type="ORF">H8S33_06500</name>
</gene>
<organism evidence="4 5">
    <name type="scientific">Ornithinibacillus hominis</name>
    <dbReference type="NCBI Taxonomy" id="2763055"/>
    <lineage>
        <taxon>Bacteria</taxon>
        <taxon>Bacillati</taxon>
        <taxon>Bacillota</taxon>
        <taxon>Bacilli</taxon>
        <taxon>Bacillales</taxon>
        <taxon>Bacillaceae</taxon>
        <taxon>Ornithinibacillus</taxon>
    </lineage>
</organism>
<evidence type="ECO:0000256" key="3">
    <source>
        <dbReference type="SAM" id="Phobius"/>
    </source>
</evidence>
<feature type="active site" description="Proton donor/acceptor" evidence="2">
    <location>
        <position position="117"/>
    </location>
</feature>
<feature type="transmembrane region" description="Helical" evidence="3">
    <location>
        <begin position="7"/>
        <end position="26"/>
    </location>
</feature>
<dbReference type="CDD" id="cd06166">
    <property type="entry name" value="Sortase_D_2"/>
    <property type="match status" value="1"/>
</dbReference>
<keyword evidence="5" id="KW-1185">Reference proteome</keyword>
<protein>
    <submittedName>
        <fullName evidence="4">Class D sortase</fullName>
    </submittedName>
</protein>
<sequence length="199" mass="22440">MTKNVKKVIGIAFLLIGMVFLSIPIYHEWSQGKEVRALENALSLISESDGKNIDLSKIENLSFTEDEVVEVLELEIPSIDLKQYVLNKTTEENLTIALTQIKDKQTPGVGNFTIAGHRGYRPNRHFNRLSEVEIGDEVLLHTPNRIYIYKVFSTKVIEPTDVAILDDQEGKTEITLITCTITGERRVAVKGELIETLDQ</sequence>
<dbReference type="RefSeq" id="WP_186869186.1">
    <property type="nucleotide sequence ID" value="NZ_JACOOL010000004.1"/>
</dbReference>
<keyword evidence="3" id="KW-1133">Transmembrane helix</keyword>
<dbReference type="EMBL" id="JACOOL010000004">
    <property type="protein sequence ID" value="MBC5636473.1"/>
    <property type="molecule type" value="Genomic_DNA"/>
</dbReference>
<keyword evidence="3" id="KW-0812">Transmembrane</keyword>
<dbReference type="Proteomes" id="UP000637359">
    <property type="component" value="Unassembled WGS sequence"/>
</dbReference>
<feature type="active site" description="Acyl-thioester intermediate" evidence="2">
    <location>
        <position position="179"/>
    </location>
</feature>
<evidence type="ECO:0000313" key="4">
    <source>
        <dbReference type="EMBL" id="MBC5636473.1"/>
    </source>
</evidence>
<evidence type="ECO:0000313" key="5">
    <source>
        <dbReference type="Proteomes" id="UP000637359"/>
    </source>
</evidence>
<dbReference type="InterPro" id="IPR023365">
    <property type="entry name" value="Sortase_dom-sf"/>
</dbReference>
<keyword evidence="3" id="KW-0472">Membrane</keyword>